<evidence type="ECO:0008006" key="3">
    <source>
        <dbReference type="Google" id="ProtNLM"/>
    </source>
</evidence>
<dbReference type="InterPro" id="IPR010662">
    <property type="entry name" value="RBBP9/YdeN"/>
</dbReference>
<proteinExistence type="predicted"/>
<protein>
    <recommendedName>
        <fullName evidence="3">Alpha/beta hydrolase family protein</fullName>
    </recommendedName>
</protein>
<dbReference type="RefSeq" id="WP_084091192.1">
    <property type="nucleotide sequence ID" value="NZ_FWXD01000014.1"/>
</dbReference>
<dbReference type="InterPro" id="IPR029058">
    <property type="entry name" value="AB_hydrolase_fold"/>
</dbReference>
<sequence length="191" mass="20734">MDLIERWLDAGNSIVIAPGWQDSGPEHWQTQWGSEYPRFGRVQQRDWQEPVASDWVRGLGEAVAAASGKVIVVAHSLGCVTTGHWAALSRLRDKVAGALLVAPADVAREDAPSSFGSFLPLPIARLPFPSLLVASDNDHACSLDRATTLAEVWGSQLHTLEGAGHINVDSGHGEWPEGLKLLRQLLRRVPL</sequence>
<dbReference type="EMBL" id="FWXD01000014">
    <property type="protein sequence ID" value="SMC26651.1"/>
    <property type="molecule type" value="Genomic_DNA"/>
</dbReference>
<dbReference type="Gene3D" id="3.40.50.1820">
    <property type="entry name" value="alpha/beta hydrolase"/>
    <property type="match status" value="1"/>
</dbReference>
<dbReference type="OrthoDB" id="9804993at2"/>
<dbReference type="GO" id="GO:0016787">
    <property type="term" value="F:hydrolase activity"/>
    <property type="evidence" value="ECO:0007669"/>
    <property type="project" value="InterPro"/>
</dbReference>
<evidence type="ECO:0000313" key="2">
    <source>
        <dbReference type="Proteomes" id="UP000192761"/>
    </source>
</evidence>
<name>A0A1W1XSX2_9NEIS</name>
<reference evidence="1 2" key="1">
    <citation type="submission" date="2017-04" db="EMBL/GenBank/DDBJ databases">
        <authorList>
            <person name="Afonso C.L."/>
            <person name="Miller P.J."/>
            <person name="Scott M.A."/>
            <person name="Spackman E."/>
            <person name="Goraichik I."/>
            <person name="Dimitrov K.M."/>
            <person name="Suarez D.L."/>
            <person name="Swayne D.E."/>
        </authorList>
    </citation>
    <scope>NUCLEOTIDE SEQUENCE [LARGE SCALE GENOMIC DNA]</scope>
    <source>
        <strain evidence="1 2">DSM 23236</strain>
    </source>
</reference>
<dbReference type="AlphaFoldDB" id="A0A1W1XSX2"/>
<dbReference type="SUPFAM" id="SSF53474">
    <property type="entry name" value="alpha/beta-Hydrolases"/>
    <property type="match status" value="1"/>
</dbReference>
<accession>A0A1W1XSX2</accession>
<dbReference type="Proteomes" id="UP000192761">
    <property type="component" value="Unassembled WGS sequence"/>
</dbReference>
<evidence type="ECO:0000313" key="1">
    <source>
        <dbReference type="EMBL" id="SMC26651.1"/>
    </source>
</evidence>
<dbReference type="STRING" id="1121001.SAMN02745857_02558"/>
<organism evidence="1 2">
    <name type="scientific">Andreprevotia lacus DSM 23236</name>
    <dbReference type="NCBI Taxonomy" id="1121001"/>
    <lineage>
        <taxon>Bacteria</taxon>
        <taxon>Pseudomonadati</taxon>
        <taxon>Pseudomonadota</taxon>
        <taxon>Betaproteobacteria</taxon>
        <taxon>Neisseriales</taxon>
        <taxon>Chitinibacteraceae</taxon>
        <taxon>Andreprevotia</taxon>
    </lineage>
</organism>
<keyword evidence="2" id="KW-1185">Reference proteome</keyword>
<dbReference type="Pfam" id="PF06821">
    <property type="entry name" value="Ser_hydrolase"/>
    <property type="match status" value="1"/>
</dbReference>
<gene>
    <name evidence="1" type="ORF">SAMN02745857_02558</name>
</gene>